<dbReference type="Proteomes" id="UP001066276">
    <property type="component" value="Chromosome 11"/>
</dbReference>
<evidence type="ECO:0000256" key="1">
    <source>
        <dbReference type="SAM" id="MobiDB-lite"/>
    </source>
</evidence>
<keyword evidence="3" id="KW-1185">Reference proteome</keyword>
<protein>
    <submittedName>
        <fullName evidence="2">Uncharacterized protein</fullName>
    </submittedName>
</protein>
<gene>
    <name evidence="2" type="ORF">NDU88_006074</name>
</gene>
<name>A0AAV7LPQ6_PLEWA</name>
<accession>A0AAV7LPQ6</accession>
<comment type="caution">
    <text evidence="2">The sequence shown here is derived from an EMBL/GenBank/DDBJ whole genome shotgun (WGS) entry which is preliminary data.</text>
</comment>
<evidence type="ECO:0000313" key="3">
    <source>
        <dbReference type="Proteomes" id="UP001066276"/>
    </source>
</evidence>
<proteinExistence type="predicted"/>
<sequence length="184" mass="19642">MRSPPFGCSTVKRPRRPFWLSRWARQRSTRQAQWERPCNNEAGSEWSRRSCRGATGAVAPVVIFTVCKADSENHGGALLGAPCTAHASGMGSAGAPRGPTTPVPSILFLAVKTARNRMAGRGWESPCSAAMEIQPSRGKSGGKPPDPAGRLRLYSRGQNCKGSTASLLPVLPWSSTLAVDDRQG</sequence>
<organism evidence="2 3">
    <name type="scientific">Pleurodeles waltl</name>
    <name type="common">Iberian ribbed newt</name>
    <dbReference type="NCBI Taxonomy" id="8319"/>
    <lineage>
        <taxon>Eukaryota</taxon>
        <taxon>Metazoa</taxon>
        <taxon>Chordata</taxon>
        <taxon>Craniata</taxon>
        <taxon>Vertebrata</taxon>
        <taxon>Euteleostomi</taxon>
        <taxon>Amphibia</taxon>
        <taxon>Batrachia</taxon>
        <taxon>Caudata</taxon>
        <taxon>Salamandroidea</taxon>
        <taxon>Salamandridae</taxon>
        <taxon>Pleurodelinae</taxon>
        <taxon>Pleurodeles</taxon>
    </lineage>
</organism>
<dbReference type="EMBL" id="JANPWB010000015">
    <property type="protein sequence ID" value="KAJ1092964.1"/>
    <property type="molecule type" value="Genomic_DNA"/>
</dbReference>
<evidence type="ECO:0000313" key="2">
    <source>
        <dbReference type="EMBL" id="KAJ1092964.1"/>
    </source>
</evidence>
<reference evidence="2" key="1">
    <citation type="journal article" date="2022" name="bioRxiv">
        <title>Sequencing and chromosome-scale assembly of the giantPleurodeles waltlgenome.</title>
        <authorList>
            <person name="Brown T."/>
            <person name="Elewa A."/>
            <person name="Iarovenko S."/>
            <person name="Subramanian E."/>
            <person name="Araus A.J."/>
            <person name="Petzold A."/>
            <person name="Susuki M."/>
            <person name="Suzuki K.-i.T."/>
            <person name="Hayashi T."/>
            <person name="Toyoda A."/>
            <person name="Oliveira C."/>
            <person name="Osipova E."/>
            <person name="Leigh N.D."/>
            <person name="Simon A."/>
            <person name="Yun M.H."/>
        </authorList>
    </citation>
    <scope>NUCLEOTIDE SEQUENCE</scope>
    <source>
        <strain evidence="2">20211129_DDA</strain>
        <tissue evidence="2">Liver</tissue>
    </source>
</reference>
<feature type="region of interest" description="Disordered" evidence="1">
    <location>
        <begin position="30"/>
        <end position="50"/>
    </location>
</feature>
<dbReference type="AlphaFoldDB" id="A0AAV7LPQ6"/>